<dbReference type="InterPro" id="IPR012334">
    <property type="entry name" value="Pectin_lyas_fold"/>
</dbReference>
<dbReference type="Pfam" id="PF00295">
    <property type="entry name" value="Glyco_hydro_28"/>
    <property type="match status" value="1"/>
</dbReference>
<dbReference type="InterPro" id="IPR000743">
    <property type="entry name" value="Glyco_hydro_28"/>
</dbReference>
<dbReference type="PANTHER" id="PTHR31375">
    <property type="match status" value="1"/>
</dbReference>
<protein>
    <recommendedName>
        <fullName evidence="3">endo-polygalacturonase</fullName>
        <ecNumber evidence="3">3.2.1.15</ecNumber>
    </recommendedName>
</protein>
<evidence type="ECO:0000256" key="2">
    <source>
        <dbReference type="ARBA" id="ARBA00008834"/>
    </source>
</evidence>
<gene>
    <name evidence="14" type="ORF">MIMGU_mgv1a026845mg</name>
</gene>
<name>A0A022Q738_ERYGU</name>
<dbReference type="EC" id="3.2.1.15" evidence="3"/>
<keyword evidence="9 13" id="KW-0326">Glycosidase</keyword>
<dbReference type="FunFam" id="2.160.20.10:FF:000032">
    <property type="entry name" value="Pectin lyase-like superfamily protein"/>
    <property type="match status" value="1"/>
</dbReference>
<dbReference type="Gene3D" id="2.160.20.10">
    <property type="entry name" value="Single-stranded right-handed beta-helix, Pectin lyase-like"/>
    <property type="match status" value="1"/>
</dbReference>
<dbReference type="AlphaFoldDB" id="A0A022Q738"/>
<dbReference type="eggNOG" id="ENOG502QS0U">
    <property type="taxonomic scope" value="Eukaryota"/>
</dbReference>
<dbReference type="InterPro" id="IPR011050">
    <property type="entry name" value="Pectin_lyase_fold/virulence"/>
</dbReference>
<dbReference type="GO" id="GO:0004650">
    <property type="term" value="F:polygalacturonase activity"/>
    <property type="evidence" value="ECO:0007669"/>
    <property type="project" value="UniProtKB-EC"/>
</dbReference>
<evidence type="ECO:0000256" key="8">
    <source>
        <dbReference type="ARBA" id="ARBA00022801"/>
    </source>
</evidence>
<evidence type="ECO:0000256" key="5">
    <source>
        <dbReference type="ARBA" id="ARBA00022525"/>
    </source>
</evidence>
<evidence type="ECO:0000256" key="7">
    <source>
        <dbReference type="ARBA" id="ARBA00022737"/>
    </source>
</evidence>
<evidence type="ECO:0000256" key="13">
    <source>
        <dbReference type="RuleBase" id="RU361169"/>
    </source>
</evidence>
<evidence type="ECO:0000256" key="1">
    <source>
        <dbReference type="ARBA" id="ARBA00004191"/>
    </source>
</evidence>
<evidence type="ECO:0000256" key="3">
    <source>
        <dbReference type="ARBA" id="ARBA00012736"/>
    </source>
</evidence>
<evidence type="ECO:0000256" key="9">
    <source>
        <dbReference type="ARBA" id="ARBA00023295"/>
    </source>
</evidence>
<feature type="non-terminal residue" evidence="14">
    <location>
        <position position="1"/>
    </location>
</feature>
<dbReference type="STRING" id="4155.A0A022Q738"/>
<comment type="catalytic activity">
    <reaction evidence="11">
        <text>(1,4-alpha-D-galacturonosyl)n+m + H2O = (1,4-alpha-D-galacturonosyl)n + (1,4-alpha-D-galacturonosyl)m.</text>
        <dbReference type="EC" id="3.2.1.15"/>
    </reaction>
</comment>
<keyword evidence="7" id="KW-0677">Repeat</keyword>
<evidence type="ECO:0000313" key="15">
    <source>
        <dbReference type="Proteomes" id="UP000030748"/>
    </source>
</evidence>
<dbReference type="PROSITE" id="PS00502">
    <property type="entry name" value="POLYGALACTURONASE"/>
    <property type="match status" value="1"/>
</dbReference>
<keyword evidence="4" id="KW-0134">Cell wall</keyword>
<dbReference type="Proteomes" id="UP000030748">
    <property type="component" value="Unassembled WGS sequence"/>
</dbReference>
<evidence type="ECO:0000256" key="4">
    <source>
        <dbReference type="ARBA" id="ARBA00022512"/>
    </source>
</evidence>
<reference evidence="14 15" key="1">
    <citation type="journal article" date="2013" name="Proc. Natl. Acad. Sci. U.S.A.">
        <title>Fine-scale variation in meiotic recombination in Mimulus inferred from population shotgun sequencing.</title>
        <authorList>
            <person name="Hellsten U."/>
            <person name="Wright K.M."/>
            <person name="Jenkins J."/>
            <person name="Shu S."/>
            <person name="Yuan Y."/>
            <person name="Wessler S.R."/>
            <person name="Schmutz J."/>
            <person name="Willis J.H."/>
            <person name="Rokhsar D.S."/>
        </authorList>
    </citation>
    <scope>NUCLEOTIDE SEQUENCE [LARGE SCALE GENOMIC DNA]</scope>
    <source>
        <strain evidence="15">cv. DUN x IM62</strain>
    </source>
</reference>
<comment type="similarity">
    <text evidence="2 13">Belongs to the glycosyl hydrolase 28 family.</text>
</comment>
<dbReference type="SUPFAM" id="SSF51126">
    <property type="entry name" value="Pectin lyase-like"/>
    <property type="match status" value="1"/>
</dbReference>
<evidence type="ECO:0000256" key="12">
    <source>
        <dbReference type="PROSITE-ProRule" id="PRU10052"/>
    </source>
</evidence>
<keyword evidence="6" id="KW-0732">Signal</keyword>
<organism evidence="14 15">
    <name type="scientific">Erythranthe guttata</name>
    <name type="common">Yellow monkey flower</name>
    <name type="synonym">Mimulus guttatus</name>
    <dbReference type="NCBI Taxonomy" id="4155"/>
    <lineage>
        <taxon>Eukaryota</taxon>
        <taxon>Viridiplantae</taxon>
        <taxon>Streptophyta</taxon>
        <taxon>Embryophyta</taxon>
        <taxon>Tracheophyta</taxon>
        <taxon>Spermatophyta</taxon>
        <taxon>Magnoliopsida</taxon>
        <taxon>eudicotyledons</taxon>
        <taxon>Gunneridae</taxon>
        <taxon>Pentapetalae</taxon>
        <taxon>asterids</taxon>
        <taxon>lamiids</taxon>
        <taxon>Lamiales</taxon>
        <taxon>Phrymaceae</taxon>
        <taxon>Erythranthe</taxon>
    </lineage>
</organism>
<dbReference type="InterPro" id="IPR006626">
    <property type="entry name" value="PbH1"/>
</dbReference>
<evidence type="ECO:0000313" key="14">
    <source>
        <dbReference type="EMBL" id="EYU23048.1"/>
    </source>
</evidence>
<keyword evidence="15" id="KW-1185">Reference proteome</keyword>
<sequence length="383" mass="41919">EDEDVFNVMDYGATGDGLTDDSQAFLEAWEAACNALVEFPKIYVPEESTFLVNPISFYGPCNSPTINFKISGTIIAPESPDVWNGRDASQWLGFEHVDGLKIDGYGVFDGRGQPWWDQSCRYHPQLKQCTKTAPTALKFLWCKESSVRNMKLMNSAQTHILVKDCNNFKIENLMINSPGNSPNTDGIHIQASHSVTITNSQIACGDDCISIGDYISNVQIANVVCGPGHGISIGSLGKGGNYVQVENIRVTDAFFNGTTNGARIKTWQVGRGYVRNVVFENLKFNNVKNPIIIDQNYCFVRDACKEEETGVQVSSVVYKEISGTSTTDIAINLNCSNAVPCFGISMQSINIDSAKSGKQVTAHCNNAHGREVGVFPGPCLQHY</sequence>
<dbReference type="GO" id="GO:0071555">
    <property type="term" value="P:cell wall organization"/>
    <property type="evidence" value="ECO:0007669"/>
    <property type="project" value="UniProtKB-KW"/>
</dbReference>
<dbReference type="SMART" id="SM00710">
    <property type="entry name" value="PbH1"/>
    <property type="match status" value="5"/>
</dbReference>
<evidence type="ECO:0000256" key="6">
    <source>
        <dbReference type="ARBA" id="ARBA00022729"/>
    </source>
</evidence>
<accession>A0A022Q738</accession>
<keyword evidence="10" id="KW-0961">Cell wall biogenesis/degradation</keyword>
<evidence type="ECO:0000256" key="11">
    <source>
        <dbReference type="ARBA" id="ARBA00034074"/>
    </source>
</evidence>
<keyword evidence="8 13" id="KW-0378">Hydrolase</keyword>
<comment type="subcellular location">
    <subcellularLocation>
        <location evidence="1">Secreted</location>
        <location evidence="1">Cell wall</location>
    </subcellularLocation>
</comment>
<keyword evidence="5" id="KW-0964">Secreted</keyword>
<evidence type="ECO:0000256" key="10">
    <source>
        <dbReference type="ARBA" id="ARBA00023316"/>
    </source>
</evidence>
<proteinExistence type="inferred from homology"/>
<dbReference type="EMBL" id="KI632182">
    <property type="protein sequence ID" value="EYU23048.1"/>
    <property type="molecule type" value="Genomic_DNA"/>
</dbReference>
<feature type="active site" evidence="12">
    <location>
        <position position="229"/>
    </location>
</feature>
<dbReference type="GO" id="GO:0005975">
    <property type="term" value="P:carbohydrate metabolic process"/>
    <property type="evidence" value="ECO:0007669"/>
    <property type="project" value="InterPro"/>
</dbReference>